<gene>
    <name evidence="1" type="ORF">IHE45_14G132200</name>
</gene>
<protein>
    <submittedName>
        <fullName evidence="1">FAS1 domain-containing protein</fullName>
    </submittedName>
</protein>
<evidence type="ECO:0000313" key="2">
    <source>
        <dbReference type="Proteomes" id="UP000827976"/>
    </source>
</evidence>
<dbReference type="Proteomes" id="UP000827976">
    <property type="component" value="Chromosome 14"/>
</dbReference>
<accession>A0ACB7UV62</accession>
<sequence>MAKERLLTFVLVVTTAMAVNSPAGEAHNITAVLESLPDYSIYNNYLTNTKLADEINSKETVTCLVLPNAAMATLASKGSPADIKRALSLLILLDYFDPSKLHNLGGGSTYTTTLLQTTGTVTGTQGFVNITDARGGKVSFSSAVPGSKPDAVYTKSIKEIPYSLSVLEISDPIVYPGLFDDGSSISDSNLTALLENTGCKTFASLISSSGVLQTFQSAMGKGLTVLAPNDEAFKAPIVPDLSKLSAADLVALLQYHALPSYTPKASLKMETGPIATMASNGPGKYDLRVKYRGDEVSLVTGIDTSRIASTVLDDTPVCVLTVDNVLLPIELFPNATAPAPGPSAKSPSPSPSSSPSPSQSPSPSLAPGPTAVAPAPAPGGKKKPEAPSPLPISPPAPPTESPAPASSPAESPENQPADDTSMAAGTMAGTLAAAFVSALSALGFIL</sequence>
<comment type="caution">
    <text evidence="1">The sequence shown here is derived from an EMBL/GenBank/DDBJ whole genome shotgun (WGS) entry which is preliminary data.</text>
</comment>
<proteinExistence type="predicted"/>
<organism evidence="1 2">
    <name type="scientific">Dioscorea alata</name>
    <name type="common">Purple yam</name>
    <dbReference type="NCBI Taxonomy" id="55571"/>
    <lineage>
        <taxon>Eukaryota</taxon>
        <taxon>Viridiplantae</taxon>
        <taxon>Streptophyta</taxon>
        <taxon>Embryophyta</taxon>
        <taxon>Tracheophyta</taxon>
        <taxon>Spermatophyta</taxon>
        <taxon>Magnoliopsida</taxon>
        <taxon>Liliopsida</taxon>
        <taxon>Dioscoreales</taxon>
        <taxon>Dioscoreaceae</taxon>
        <taxon>Dioscorea</taxon>
    </lineage>
</organism>
<reference evidence="2" key="1">
    <citation type="journal article" date="2022" name="Nat. Commun.">
        <title>Chromosome evolution and the genetic basis of agronomically important traits in greater yam.</title>
        <authorList>
            <person name="Bredeson J.V."/>
            <person name="Lyons J.B."/>
            <person name="Oniyinde I.O."/>
            <person name="Okereke N.R."/>
            <person name="Kolade O."/>
            <person name="Nnabue I."/>
            <person name="Nwadili C.O."/>
            <person name="Hribova E."/>
            <person name="Parker M."/>
            <person name="Nwogha J."/>
            <person name="Shu S."/>
            <person name="Carlson J."/>
            <person name="Kariba R."/>
            <person name="Muthemba S."/>
            <person name="Knop K."/>
            <person name="Barton G.J."/>
            <person name="Sherwood A.V."/>
            <person name="Lopez-Montes A."/>
            <person name="Asiedu R."/>
            <person name="Jamnadass R."/>
            <person name="Muchugi A."/>
            <person name="Goodstein D."/>
            <person name="Egesi C.N."/>
            <person name="Featherston J."/>
            <person name="Asfaw A."/>
            <person name="Simpson G.G."/>
            <person name="Dolezel J."/>
            <person name="Hendre P.S."/>
            <person name="Van Deynze A."/>
            <person name="Kumar P.L."/>
            <person name="Obidiegwu J.E."/>
            <person name="Bhattacharjee R."/>
            <person name="Rokhsar D.S."/>
        </authorList>
    </citation>
    <scope>NUCLEOTIDE SEQUENCE [LARGE SCALE GENOMIC DNA]</scope>
    <source>
        <strain evidence="2">cv. TDa95/00328</strain>
    </source>
</reference>
<name>A0ACB7UV62_DIOAL</name>
<dbReference type="EMBL" id="CM037024">
    <property type="protein sequence ID" value="KAH7664633.1"/>
    <property type="molecule type" value="Genomic_DNA"/>
</dbReference>
<keyword evidence="2" id="KW-1185">Reference proteome</keyword>
<evidence type="ECO:0000313" key="1">
    <source>
        <dbReference type="EMBL" id="KAH7664633.1"/>
    </source>
</evidence>